<dbReference type="RefSeq" id="WP_379952439.1">
    <property type="nucleotide sequence ID" value="NZ_JBHMAF010000198.1"/>
</dbReference>
<feature type="binding site" evidence="14">
    <location>
        <position position="75"/>
    </location>
    <ligand>
        <name>Na(+)</name>
        <dbReference type="ChEBI" id="CHEBI:29101"/>
        <note>structural</note>
    </ligand>
</feature>
<keyword evidence="10 14" id="KW-0407">Ion channel</keyword>
<evidence type="ECO:0000256" key="12">
    <source>
        <dbReference type="ARBA" id="ARBA00035585"/>
    </source>
</evidence>
<comment type="catalytic activity">
    <reaction evidence="12">
        <text>fluoride(in) = fluoride(out)</text>
        <dbReference type="Rhea" id="RHEA:76159"/>
        <dbReference type="ChEBI" id="CHEBI:17051"/>
    </reaction>
    <physiologicalReaction direction="left-to-right" evidence="12">
        <dbReference type="Rhea" id="RHEA:76160"/>
    </physiologicalReaction>
</comment>
<dbReference type="Pfam" id="PF02537">
    <property type="entry name" value="CRCB"/>
    <property type="match status" value="1"/>
</dbReference>
<keyword evidence="4 14" id="KW-0812">Transmembrane</keyword>
<keyword evidence="9 14" id="KW-0472">Membrane</keyword>
<evidence type="ECO:0000256" key="9">
    <source>
        <dbReference type="ARBA" id="ARBA00023136"/>
    </source>
</evidence>
<comment type="caution">
    <text evidence="15">The sequence shown here is derived from an EMBL/GenBank/DDBJ whole genome shotgun (WGS) entry which is preliminary data.</text>
</comment>
<feature type="binding site" evidence="14">
    <location>
        <position position="72"/>
    </location>
    <ligand>
        <name>Na(+)</name>
        <dbReference type="ChEBI" id="CHEBI:29101"/>
        <note>structural</note>
    </ligand>
</feature>
<dbReference type="PANTHER" id="PTHR28259">
    <property type="entry name" value="FLUORIDE EXPORT PROTEIN 1-RELATED"/>
    <property type="match status" value="1"/>
</dbReference>
<reference evidence="15 16" key="1">
    <citation type="submission" date="2024-09" db="EMBL/GenBank/DDBJ databases">
        <authorList>
            <person name="Sun Q."/>
            <person name="Mori K."/>
        </authorList>
    </citation>
    <scope>NUCLEOTIDE SEQUENCE [LARGE SCALE GENOMIC DNA]</scope>
    <source>
        <strain evidence="15 16">JCM 11201</strain>
    </source>
</reference>
<keyword evidence="2 14" id="KW-0813">Transport</keyword>
<evidence type="ECO:0000256" key="6">
    <source>
        <dbReference type="ARBA" id="ARBA00022989"/>
    </source>
</evidence>
<evidence type="ECO:0000256" key="8">
    <source>
        <dbReference type="ARBA" id="ARBA00023065"/>
    </source>
</evidence>
<keyword evidence="6 14" id="KW-1133">Transmembrane helix</keyword>
<evidence type="ECO:0000256" key="5">
    <source>
        <dbReference type="ARBA" id="ARBA00022723"/>
    </source>
</evidence>
<evidence type="ECO:0000256" key="2">
    <source>
        <dbReference type="ARBA" id="ARBA00022448"/>
    </source>
</evidence>
<dbReference type="InterPro" id="IPR003691">
    <property type="entry name" value="FluC"/>
</dbReference>
<evidence type="ECO:0000313" key="15">
    <source>
        <dbReference type="EMBL" id="MFB9762541.1"/>
    </source>
</evidence>
<name>A0ABV5WPJ4_9BACI</name>
<evidence type="ECO:0000256" key="14">
    <source>
        <dbReference type="HAMAP-Rule" id="MF_00454"/>
    </source>
</evidence>
<keyword evidence="7 14" id="KW-0915">Sodium</keyword>
<dbReference type="Proteomes" id="UP001589609">
    <property type="component" value="Unassembled WGS sequence"/>
</dbReference>
<comment type="activity regulation">
    <text evidence="14">Na(+) is not transported, but it plays an essential structural role and its presence is essential for fluoride channel function.</text>
</comment>
<evidence type="ECO:0000256" key="13">
    <source>
        <dbReference type="ARBA" id="ARBA00049940"/>
    </source>
</evidence>
<evidence type="ECO:0000256" key="3">
    <source>
        <dbReference type="ARBA" id="ARBA00022475"/>
    </source>
</evidence>
<keyword evidence="5 14" id="KW-0479">Metal-binding</keyword>
<keyword evidence="16" id="KW-1185">Reference proteome</keyword>
<evidence type="ECO:0000256" key="1">
    <source>
        <dbReference type="ARBA" id="ARBA00004651"/>
    </source>
</evidence>
<evidence type="ECO:0000256" key="10">
    <source>
        <dbReference type="ARBA" id="ARBA00023303"/>
    </source>
</evidence>
<feature type="transmembrane region" description="Helical" evidence="14">
    <location>
        <begin position="35"/>
        <end position="55"/>
    </location>
</feature>
<feature type="transmembrane region" description="Helical" evidence="14">
    <location>
        <begin position="61"/>
        <end position="83"/>
    </location>
</feature>
<organism evidence="15 16">
    <name type="scientific">Ectobacillus funiculus</name>
    <dbReference type="NCBI Taxonomy" id="137993"/>
    <lineage>
        <taxon>Bacteria</taxon>
        <taxon>Bacillati</taxon>
        <taxon>Bacillota</taxon>
        <taxon>Bacilli</taxon>
        <taxon>Bacillales</taxon>
        <taxon>Bacillaceae</taxon>
        <taxon>Ectobacillus</taxon>
    </lineage>
</organism>
<dbReference type="EMBL" id="JBHMAF010000198">
    <property type="protein sequence ID" value="MFB9762541.1"/>
    <property type="molecule type" value="Genomic_DNA"/>
</dbReference>
<dbReference type="HAMAP" id="MF_00454">
    <property type="entry name" value="FluC"/>
    <property type="match status" value="1"/>
</dbReference>
<evidence type="ECO:0000256" key="4">
    <source>
        <dbReference type="ARBA" id="ARBA00022692"/>
    </source>
</evidence>
<accession>A0ABV5WPJ4</accession>
<dbReference type="NCBIfam" id="TIGR00494">
    <property type="entry name" value="crcB"/>
    <property type="match status" value="1"/>
</dbReference>
<feature type="transmembrane region" description="Helical" evidence="14">
    <location>
        <begin position="6"/>
        <end position="23"/>
    </location>
</feature>
<protein>
    <recommendedName>
        <fullName evidence="14">Fluoride-specific ion channel FluC</fullName>
    </recommendedName>
</protein>
<evidence type="ECO:0000256" key="11">
    <source>
        <dbReference type="ARBA" id="ARBA00035120"/>
    </source>
</evidence>
<evidence type="ECO:0000313" key="16">
    <source>
        <dbReference type="Proteomes" id="UP001589609"/>
    </source>
</evidence>
<evidence type="ECO:0000256" key="7">
    <source>
        <dbReference type="ARBA" id="ARBA00023053"/>
    </source>
</evidence>
<comment type="subcellular location">
    <subcellularLocation>
        <location evidence="1 14">Cell membrane</location>
        <topology evidence="1 14">Multi-pass membrane protein</topology>
    </subcellularLocation>
</comment>
<proteinExistence type="inferred from homology"/>
<dbReference type="NCBIfam" id="NF010801">
    <property type="entry name" value="PRK14205.1"/>
    <property type="match status" value="1"/>
</dbReference>
<sequence>MIGNPALLVAIGGFFGAISRFGISNWFKTRYPSSFPIGTLLINLLGSFLLGYIIGKGIDKSWQLLFGTGFMGAFTTFSTFKLESIQLHANKKWKVLALYLGISYTFGILLAFLGMKLGDIL</sequence>
<feature type="transmembrane region" description="Helical" evidence="14">
    <location>
        <begin position="95"/>
        <end position="115"/>
    </location>
</feature>
<gene>
    <name evidence="14 15" type="primary">crcB</name>
    <name evidence="14" type="synonym">fluC</name>
    <name evidence="15" type="ORF">ACFFMS_30405</name>
</gene>
<comment type="similarity">
    <text evidence="11 14">Belongs to the fluoride channel Fluc/FEX (TC 1.A.43) family.</text>
</comment>
<keyword evidence="3 14" id="KW-1003">Cell membrane</keyword>
<dbReference type="PANTHER" id="PTHR28259:SF16">
    <property type="entry name" value="FLUORIDE-SPECIFIC ION CHANNEL FLUC 2"/>
    <property type="match status" value="1"/>
</dbReference>
<comment type="function">
    <text evidence="13 14">Fluoride-specific ion channel. Important for reducing fluoride concentration in the cell, thus reducing its toxicity.</text>
</comment>
<keyword evidence="8 14" id="KW-0406">Ion transport</keyword>